<dbReference type="STRING" id="446470.Snas_3252"/>
<dbReference type="SUPFAM" id="SSF47413">
    <property type="entry name" value="lambda repressor-like DNA-binding domains"/>
    <property type="match status" value="1"/>
</dbReference>
<dbReference type="CDD" id="cd01392">
    <property type="entry name" value="HTH_LacI"/>
    <property type="match status" value="1"/>
</dbReference>
<dbReference type="PROSITE" id="PS00356">
    <property type="entry name" value="HTH_LACI_1"/>
    <property type="match status" value="1"/>
</dbReference>
<dbReference type="EMBL" id="CP001778">
    <property type="protein sequence ID" value="ADD42922.1"/>
    <property type="molecule type" value="Genomic_DNA"/>
</dbReference>
<dbReference type="GO" id="GO:0000976">
    <property type="term" value="F:transcription cis-regulatory region binding"/>
    <property type="evidence" value="ECO:0007669"/>
    <property type="project" value="TreeGrafter"/>
</dbReference>
<gene>
    <name evidence="5" type="ordered locus">Snas_3252</name>
</gene>
<dbReference type="InterPro" id="IPR028082">
    <property type="entry name" value="Peripla_BP_I"/>
</dbReference>
<dbReference type="CDD" id="cd06296">
    <property type="entry name" value="PBP1_CatR-like"/>
    <property type="match status" value="1"/>
</dbReference>
<organism evidence="5 6">
    <name type="scientific">Stackebrandtia nassauensis (strain DSM 44728 / CIP 108903 / NRRL B-16338 / NBRC 102104 / LLR-40K-21)</name>
    <dbReference type="NCBI Taxonomy" id="446470"/>
    <lineage>
        <taxon>Bacteria</taxon>
        <taxon>Bacillati</taxon>
        <taxon>Actinomycetota</taxon>
        <taxon>Actinomycetes</taxon>
        <taxon>Glycomycetales</taxon>
        <taxon>Glycomycetaceae</taxon>
        <taxon>Stackebrandtia</taxon>
    </lineage>
</organism>
<dbReference type="PROSITE" id="PS50932">
    <property type="entry name" value="HTH_LACI_2"/>
    <property type="match status" value="1"/>
</dbReference>
<dbReference type="InterPro" id="IPR000843">
    <property type="entry name" value="HTH_LacI"/>
</dbReference>
<dbReference type="Gene3D" id="3.40.50.2300">
    <property type="match status" value="2"/>
</dbReference>
<dbReference type="InterPro" id="IPR046335">
    <property type="entry name" value="LacI/GalR-like_sensor"/>
</dbReference>
<dbReference type="Pfam" id="PF13377">
    <property type="entry name" value="Peripla_BP_3"/>
    <property type="match status" value="1"/>
</dbReference>
<dbReference type="RefSeq" id="WP_013018493.1">
    <property type="nucleotide sequence ID" value="NC_013947.1"/>
</dbReference>
<protein>
    <submittedName>
        <fullName evidence="5">Transcriptional regulator, LacI family</fullName>
    </submittedName>
</protein>
<dbReference type="Pfam" id="PF00356">
    <property type="entry name" value="LacI"/>
    <property type="match status" value="1"/>
</dbReference>
<keyword evidence="1" id="KW-0805">Transcription regulation</keyword>
<dbReference type="KEGG" id="sna:Snas_3252"/>
<evidence type="ECO:0000256" key="3">
    <source>
        <dbReference type="ARBA" id="ARBA00023163"/>
    </source>
</evidence>
<evidence type="ECO:0000256" key="1">
    <source>
        <dbReference type="ARBA" id="ARBA00023015"/>
    </source>
</evidence>
<reference evidence="5 6" key="1">
    <citation type="journal article" date="2009" name="Stand. Genomic Sci.">
        <title>Complete genome sequence of Stackebrandtia nassauensis type strain (LLR-40K-21).</title>
        <authorList>
            <person name="Munk C."/>
            <person name="Lapidus A."/>
            <person name="Copeland A."/>
            <person name="Jando M."/>
            <person name="Mayilraj S."/>
            <person name="Glavina Del Rio T."/>
            <person name="Nolan M."/>
            <person name="Chen F."/>
            <person name="Lucas S."/>
            <person name="Tice H."/>
            <person name="Cheng J.F."/>
            <person name="Han C."/>
            <person name="Detter J.C."/>
            <person name="Bruce D."/>
            <person name="Goodwin L."/>
            <person name="Chain P."/>
            <person name="Pitluck S."/>
            <person name="Goker M."/>
            <person name="Ovchinikova G."/>
            <person name="Pati A."/>
            <person name="Ivanova N."/>
            <person name="Mavromatis K."/>
            <person name="Chen A."/>
            <person name="Palaniappan K."/>
            <person name="Land M."/>
            <person name="Hauser L."/>
            <person name="Chang Y.J."/>
            <person name="Jeffries C.D."/>
            <person name="Bristow J."/>
            <person name="Eisen J.A."/>
            <person name="Markowitz V."/>
            <person name="Hugenholtz P."/>
            <person name="Kyrpides N.C."/>
            <person name="Klenk H.P."/>
        </authorList>
    </citation>
    <scope>NUCLEOTIDE SEQUENCE [LARGE SCALE GENOMIC DNA]</scope>
    <source>
        <strain evidence="6">DSM 44728 / CIP 108903 / NRRL B-16338 / NBRC 102104 / LLR-40K-21</strain>
    </source>
</reference>
<dbReference type="eggNOG" id="COG1609">
    <property type="taxonomic scope" value="Bacteria"/>
</dbReference>
<dbReference type="SMART" id="SM00354">
    <property type="entry name" value="HTH_LACI"/>
    <property type="match status" value="1"/>
</dbReference>
<dbReference type="GO" id="GO:0003700">
    <property type="term" value="F:DNA-binding transcription factor activity"/>
    <property type="evidence" value="ECO:0007669"/>
    <property type="project" value="TreeGrafter"/>
</dbReference>
<name>D3QBP0_STANL</name>
<dbReference type="Gene3D" id="1.10.260.40">
    <property type="entry name" value="lambda repressor-like DNA-binding domains"/>
    <property type="match status" value="1"/>
</dbReference>
<dbReference type="PANTHER" id="PTHR30146:SF153">
    <property type="entry name" value="LACTOSE OPERON REPRESSOR"/>
    <property type="match status" value="1"/>
</dbReference>
<dbReference type="Proteomes" id="UP000000844">
    <property type="component" value="Chromosome"/>
</dbReference>
<keyword evidence="6" id="KW-1185">Reference proteome</keyword>
<keyword evidence="3" id="KW-0804">Transcription</keyword>
<keyword evidence="2" id="KW-0238">DNA-binding</keyword>
<dbReference type="PANTHER" id="PTHR30146">
    <property type="entry name" value="LACI-RELATED TRANSCRIPTIONAL REPRESSOR"/>
    <property type="match status" value="1"/>
</dbReference>
<proteinExistence type="predicted"/>
<dbReference type="InterPro" id="IPR010982">
    <property type="entry name" value="Lambda_DNA-bd_dom_sf"/>
</dbReference>
<sequence>MTGPALPRATLAEVAARAGVSKATASKVLNGRPGVSEETRRQVHQVIRELNYTPSTGPREATDHGTVHVVFDTIVNMYSPHVLDGVINAGRELGVDVVTSVLAPDGVIPDRSLGVDRIKEIAVRGHTGLIVVTTQLTGEEIATCENLGLPLVVIDPVNPLDERVISIGATNWAGGVQATRHLLGLGHTRIAFAGGAEHSVPGRERLHGYREALETAGIVPDPTLIRRGPFTSETGAEIGGYLLGLDEVPTAIFAASDAIAVGVIQVARSRGLRIPEDLSVVGFDDTYGAMWTDPPLTTVRQPLRQMGRVAARTLLDIADDKVPDSHHVQLATTLVVRDSTATPSASSRRSP</sequence>
<evidence type="ECO:0000313" key="5">
    <source>
        <dbReference type="EMBL" id="ADD42922.1"/>
    </source>
</evidence>
<evidence type="ECO:0000313" key="6">
    <source>
        <dbReference type="Proteomes" id="UP000000844"/>
    </source>
</evidence>
<dbReference type="HOGENOM" id="CLU_037628_6_1_11"/>
<evidence type="ECO:0000259" key="4">
    <source>
        <dbReference type="PROSITE" id="PS50932"/>
    </source>
</evidence>
<accession>D3QBP0</accession>
<dbReference type="SUPFAM" id="SSF53822">
    <property type="entry name" value="Periplasmic binding protein-like I"/>
    <property type="match status" value="1"/>
</dbReference>
<dbReference type="AlphaFoldDB" id="D3QBP0"/>
<dbReference type="OrthoDB" id="3227375at2"/>
<feature type="domain" description="HTH lacI-type" evidence="4">
    <location>
        <begin position="9"/>
        <end position="63"/>
    </location>
</feature>
<evidence type="ECO:0000256" key="2">
    <source>
        <dbReference type="ARBA" id="ARBA00023125"/>
    </source>
</evidence>